<evidence type="ECO:0000256" key="1">
    <source>
        <dbReference type="ARBA" id="ARBA00008635"/>
    </source>
</evidence>
<feature type="binding site" evidence="3">
    <location>
        <position position="48"/>
    </location>
    <ligand>
        <name>a divalent metal cation</name>
        <dbReference type="ChEBI" id="CHEBI:60240"/>
    </ligand>
</feature>
<evidence type="ECO:0000256" key="3">
    <source>
        <dbReference type="PIRSR" id="PIRSR607837-1"/>
    </source>
</evidence>
<dbReference type="InterPro" id="IPR007837">
    <property type="entry name" value="DinB"/>
</dbReference>
<feature type="binding site" evidence="3">
    <location>
        <position position="129"/>
    </location>
    <ligand>
        <name>a divalent metal cation</name>
        <dbReference type="ChEBI" id="CHEBI:60240"/>
    </ligand>
</feature>
<keyword evidence="2 3" id="KW-0479">Metal-binding</keyword>
<dbReference type="AlphaFoldDB" id="A0A537LSN1"/>
<proteinExistence type="inferred from homology"/>
<dbReference type="Gene3D" id="1.20.120.450">
    <property type="entry name" value="dinb family like domain"/>
    <property type="match status" value="1"/>
</dbReference>
<name>A0A537LSN1_9BACT</name>
<gene>
    <name evidence="4" type="ORF">E6H02_07305</name>
</gene>
<dbReference type="InterPro" id="IPR034660">
    <property type="entry name" value="DinB/YfiT-like"/>
</dbReference>
<comment type="similarity">
    <text evidence="1">Belongs to the DinB family.</text>
</comment>
<dbReference type="SUPFAM" id="SSF109854">
    <property type="entry name" value="DinB/YfiT-like putative metalloenzymes"/>
    <property type="match status" value="1"/>
</dbReference>
<evidence type="ECO:0000313" key="5">
    <source>
        <dbReference type="Proteomes" id="UP000320393"/>
    </source>
</evidence>
<dbReference type="GO" id="GO:0046872">
    <property type="term" value="F:metal ion binding"/>
    <property type="evidence" value="ECO:0007669"/>
    <property type="project" value="UniProtKB-KW"/>
</dbReference>
<dbReference type="EMBL" id="VBAM01000254">
    <property type="protein sequence ID" value="TMJ11031.1"/>
    <property type="molecule type" value="Genomic_DNA"/>
</dbReference>
<protein>
    <submittedName>
        <fullName evidence="4">DinB family protein</fullName>
    </submittedName>
</protein>
<reference evidence="4 5" key="1">
    <citation type="journal article" date="2019" name="Nat. Microbiol.">
        <title>Mediterranean grassland soil C-N compound turnover is dependent on rainfall and depth, and is mediated by genomically divergent microorganisms.</title>
        <authorList>
            <person name="Diamond S."/>
            <person name="Andeer P.F."/>
            <person name="Li Z."/>
            <person name="Crits-Christoph A."/>
            <person name="Burstein D."/>
            <person name="Anantharaman K."/>
            <person name="Lane K.R."/>
            <person name="Thomas B.C."/>
            <person name="Pan C."/>
            <person name="Northen T.R."/>
            <person name="Banfield J.F."/>
        </authorList>
    </citation>
    <scope>NUCLEOTIDE SEQUENCE [LARGE SCALE GENOMIC DNA]</scope>
    <source>
        <strain evidence="4">NP_5</strain>
    </source>
</reference>
<accession>A0A537LSN1</accession>
<evidence type="ECO:0000256" key="2">
    <source>
        <dbReference type="ARBA" id="ARBA00022723"/>
    </source>
</evidence>
<evidence type="ECO:0000313" key="4">
    <source>
        <dbReference type="EMBL" id="TMJ11031.1"/>
    </source>
</evidence>
<sequence>MGVRDVVQPAFNLIWGTVHKNVEAMPDEGFEFRPQGLETRAFREIAVHMANSCMTFGENVGRSAWERIIAFPPDKHTQKAPILAALRQGGAAFLAGVARLSEDEAARVVRTPWGMEMPQGQIVAGQVPHMFYHNGQLAIYLRMQGVKPLFLAR</sequence>
<feature type="binding site" evidence="3">
    <location>
        <position position="133"/>
    </location>
    <ligand>
        <name>a divalent metal cation</name>
        <dbReference type="ChEBI" id="CHEBI:60240"/>
    </ligand>
</feature>
<dbReference type="Proteomes" id="UP000320393">
    <property type="component" value="Unassembled WGS sequence"/>
</dbReference>
<comment type="caution">
    <text evidence="4">The sequence shown here is derived from an EMBL/GenBank/DDBJ whole genome shotgun (WGS) entry which is preliminary data.</text>
</comment>
<dbReference type="Pfam" id="PF05163">
    <property type="entry name" value="DinB"/>
    <property type="match status" value="1"/>
</dbReference>
<organism evidence="4 5">
    <name type="scientific">Candidatus Segetimicrobium genomatis</name>
    <dbReference type="NCBI Taxonomy" id="2569760"/>
    <lineage>
        <taxon>Bacteria</taxon>
        <taxon>Bacillati</taxon>
        <taxon>Candidatus Sysuimicrobiota</taxon>
        <taxon>Candidatus Sysuimicrobiia</taxon>
        <taxon>Candidatus Sysuimicrobiales</taxon>
        <taxon>Candidatus Segetimicrobiaceae</taxon>
        <taxon>Candidatus Segetimicrobium</taxon>
    </lineage>
</organism>